<feature type="domain" description="ATP-grasp" evidence="8">
    <location>
        <begin position="126"/>
        <end position="323"/>
    </location>
</feature>
<dbReference type="InterPro" id="IPR005481">
    <property type="entry name" value="BC-like_N"/>
</dbReference>
<dbReference type="PROSITE" id="PS50968">
    <property type="entry name" value="BIOTINYL_LIPOYL"/>
    <property type="match status" value="1"/>
</dbReference>
<evidence type="ECO:0000313" key="11">
    <source>
        <dbReference type="Proteomes" id="UP001500604"/>
    </source>
</evidence>
<keyword evidence="4 6" id="KW-0067">ATP-binding</keyword>
<dbReference type="InterPro" id="IPR011761">
    <property type="entry name" value="ATP-grasp"/>
</dbReference>
<dbReference type="SUPFAM" id="SSF51246">
    <property type="entry name" value="Rudiment single hybrid motif"/>
    <property type="match status" value="1"/>
</dbReference>
<dbReference type="PROSITE" id="PS50979">
    <property type="entry name" value="BC"/>
    <property type="match status" value="1"/>
</dbReference>
<dbReference type="InterPro" id="IPR048429">
    <property type="entry name" value="MCC_alpha_BT"/>
</dbReference>
<dbReference type="PANTHER" id="PTHR18866:SF33">
    <property type="entry name" value="METHYLCROTONOYL-COA CARBOXYLASE SUBUNIT ALPHA, MITOCHONDRIAL-RELATED"/>
    <property type="match status" value="1"/>
</dbReference>
<dbReference type="Gene3D" id="3.30.1490.20">
    <property type="entry name" value="ATP-grasp fold, A domain"/>
    <property type="match status" value="1"/>
</dbReference>
<evidence type="ECO:0000256" key="5">
    <source>
        <dbReference type="ARBA" id="ARBA00023267"/>
    </source>
</evidence>
<comment type="caution">
    <text evidence="10">The sequence shown here is derived from an EMBL/GenBank/DDBJ whole genome shotgun (WGS) entry which is preliminary data.</text>
</comment>
<keyword evidence="2" id="KW-0436">Ligase</keyword>
<keyword evidence="11" id="KW-1185">Reference proteome</keyword>
<dbReference type="PROSITE" id="PS50975">
    <property type="entry name" value="ATP_GRASP"/>
    <property type="match status" value="1"/>
</dbReference>
<feature type="domain" description="Lipoyl-binding" evidence="7">
    <location>
        <begin position="571"/>
        <end position="656"/>
    </location>
</feature>
<sequence>MSHGIQSITKLLVANRGEIACRIFKTAKRLGLGTVAIYSDPDQQALHVASADEAYCVGPAPATDSYLNIPAILAAAKASGADAIHPGYGFLSENAGFARAVVDAGLKWIGPPPSAIDAMGSKIEAKRLMETAGVPLLPGFHGHDQQDDKLLDAARSIGFPVMLKASAGGGGKGMRVVEQEAAFAEALSGARREALKSFADDTLLLEKYLPAPRHVEVQIFFDNAGSGIYLADRDCSVQRRHQKVVEEAPAPGLTDKTRIAMGTAAVAAGQAIGYTGAGTVEFLLDNDGQFYFMEMNTRLQVEHPVTEMITGQDLVEWQLRVADGQALPLSQQQVSENGHAVEIRLYAEQVAQGFMPATGNIDYLAFPEESDHLRVETGIRAGDQVSPYYDPMLAKLVVWGGSRDQAIAGMRAALQETRIAGVATNRDFLIRVLNNPQFCSVNFSTGLIEQNKASLIDEPEVERLQSLAIAALWRLHQTTQQQATSPWLAGQGWRMNLPVVSQFRFACNNEMVDVQVTPNGQNYHCQVNGETLVIDGISYTNNSVLSEGKRHGLFSIVEHQDLLTIISDSLTLTLSTPDYDVLEETDSGFNAPMNGTIVSVQVKPGDQVLADAPLLVMEAMKMEHTIRAPRAGEIADVFYNHGDLVEEGVPLLAMTEESAS</sequence>
<dbReference type="Pfam" id="PF00289">
    <property type="entry name" value="Biotin_carb_N"/>
    <property type="match status" value="1"/>
</dbReference>
<evidence type="ECO:0000256" key="3">
    <source>
        <dbReference type="ARBA" id="ARBA00022741"/>
    </source>
</evidence>
<reference evidence="11" key="1">
    <citation type="journal article" date="2019" name="Int. J. Syst. Evol. Microbiol.">
        <title>The Global Catalogue of Microorganisms (GCM) 10K type strain sequencing project: providing services to taxonomists for standard genome sequencing and annotation.</title>
        <authorList>
            <consortium name="The Broad Institute Genomics Platform"/>
            <consortium name="The Broad Institute Genome Sequencing Center for Infectious Disease"/>
            <person name="Wu L."/>
            <person name="Ma J."/>
        </authorList>
    </citation>
    <scope>NUCLEOTIDE SEQUENCE [LARGE SCALE GENOMIC DNA]</scope>
    <source>
        <strain evidence="11">JCM 17805</strain>
    </source>
</reference>
<organism evidence="10 11">
    <name type="scientific">Kistimonas scapharcae</name>
    <dbReference type="NCBI Taxonomy" id="1036133"/>
    <lineage>
        <taxon>Bacteria</taxon>
        <taxon>Pseudomonadati</taxon>
        <taxon>Pseudomonadota</taxon>
        <taxon>Gammaproteobacteria</taxon>
        <taxon>Oceanospirillales</taxon>
        <taxon>Endozoicomonadaceae</taxon>
        <taxon>Kistimonas</taxon>
    </lineage>
</organism>
<evidence type="ECO:0000259" key="9">
    <source>
        <dbReference type="PROSITE" id="PS50979"/>
    </source>
</evidence>
<dbReference type="RefSeq" id="WP_345197595.1">
    <property type="nucleotide sequence ID" value="NZ_BAABFL010000444.1"/>
</dbReference>
<dbReference type="Gene3D" id="3.30.700.40">
    <property type="match status" value="1"/>
</dbReference>
<keyword evidence="5" id="KW-0092">Biotin</keyword>
<dbReference type="PROSITE" id="PS00867">
    <property type="entry name" value="CPSASE_2"/>
    <property type="match status" value="1"/>
</dbReference>
<dbReference type="Pfam" id="PF02785">
    <property type="entry name" value="Biotin_carb_C"/>
    <property type="match status" value="1"/>
</dbReference>
<evidence type="ECO:0000256" key="1">
    <source>
        <dbReference type="ARBA" id="ARBA00001953"/>
    </source>
</evidence>
<dbReference type="Gene3D" id="3.30.470.20">
    <property type="entry name" value="ATP-grasp fold, B domain"/>
    <property type="match status" value="1"/>
</dbReference>
<dbReference type="SMART" id="SM00878">
    <property type="entry name" value="Biotin_carb_C"/>
    <property type="match status" value="1"/>
</dbReference>
<dbReference type="InterPro" id="IPR011054">
    <property type="entry name" value="Rudment_hybrid_motif"/>
</dbReference>
<dbReference type="InterPro" id="IPR050856">
    <property type="entry name" value="Biotin_carboxylase_complex"/>
</dbReference>
<feature type="domain" description="Biotin carboxylation" evidence="9">
    <location>
        <begin position="7"/>
        <end position="453"/>
    </location>
</feature>
<dbReference type="Pfam" id="PF21139">
    <property type="entry name" value="BT_MCC_alpha"/>
    <property type="match status" value="1"/>
</dbReference>
<dbReference type="Gene3D" id="2.40.50.100">
    <property type="match status" value="1"/>
</dbReference>
<dbReference type="Pfam" id="PF00364">
    <property type="entry name" value="Biotin_lipoyl"/>
    <property type="match status" value="1"/>
</dbReference>
<gene>
    <name evidence="10" type="ORF">GCM10023116_35250</name>
</gene>
<dbReference type="InterPro" id="IPR005479">
    <property type="entry name" value="CPAse_ATP-bd"/>
</dbReference>
<dbReference type="InterPro" id="IPR016185">
    <property type="entry name" value="PreATP-grasp_dom_sf"/>
</dbReference>
<dbReference type="EMBL" id="BAABFL010000444">
    <property type="protein sequence ID" value="GAA4651242.1"/>
    <property type="molecule type" value="Genomic_DNA"/>
</dbReference>
<dbReference type="InterPro" id="IPR000089">
    <property type="entry name" value="Biotin_lipoyl"/>
</dbReference>
<dbReference type="InterPro" id="IPR011053">
    <property type="entry name" value="Single_hybrid_motif"/>
</dbReference>
<name>A0ABP8V8G3_9GAMM</name>
<dbReference type="SUPFAM" id="SSF52440">
    <property type="entry name" value="PreATP-grasp domain"/>
    <property type="match status" value="1"/>
</dbReference>
<dbReference type="Proteomes" id="UP001500604">
    <property type="component" value="Unassembled WGS sequence"/>
</dbReference>
<evidence type="ECO:0000256" key="6">
    <source>
        <dbReference type="PROSITE-ProRule" id="PRU00409"/>
    </source>
</evidence>
<keyword evidence="3 6" id="KW-0547">Nucleotide-binding</keyword>
<dbReference type="InterPro" id="IPR005482">
    <property type="entry name" value="Biotin_COase_C"/>
</dbReference>
<proteinExistence type="predicted"/>
<accession>A0ABP8V8G3</accession>
<dbReference type="Gene3D" id="3.40.50.20">
    <property type="match status" value="1"/>
</dbReference>
<evidence type="ECO:0000256" key="2">
    <source>
        <dbReference type="ARBA" id="ARBA00022598"/>
    </source>
</evidence>
<protein>
    <submittedName>
        <fullName evidence="10">Acetyl/propionyl/methylcrotonyl-CoA carboxylase subunit alpha</fullName>
    </submittedName>
</protein>
<evidence type="ECO:0000256" key="4">
    <source>
        <dbReference type="ARBA" id="ARBA00022840"/>
    </source>
</evidence>
<evidence type="ECO:0000313" key="10">
    <source>
        <dbReference type="EMBL" id="GAA4651242.1"/>
    </source>
</evidence>
<dbReference type="InterPro" id="IPR013815">
    <property type="entry name" value="ATP_grasp_subdomain_1"/>
</dbReference>
<dbReference type="PANTHER" id="PTHR18866">
    <property type="entry name" value="CARBOXYLASE:PYRUVATE/ACETYL-COA/PROPIONYL-COA CARBOXYLASE"/>
    <property type="match status" value="1"/>
</dbReference>
<dbReference type="CDD" id="cd06850">
    <property type="entry name" value="biotinyl_domain"/>
    <property type="match status" value="1"/>
</dbReference>
<dbReference type="PROSITE" id="PS00866">
    <property type="entry name" value="CPSASE_1"/>
    <property type="match status" value="1"/>
</dbReference>
<dbReference type="InterPro" id="IPR011764">
    <property type="entry name" value="Biotin_carboxylation_dom"/>
</dbReference>
<dbReference type="SUPFAM" id="SSF51230">
    <property type="entry name" value="Single hybrid motif"/>
    <property type="match status" value="1"/>
</dbReference>
<dbReference type="SUPFAM" id="SSF56059">
    <property type="entry name" value="Glutathione synthetase ATP-binding domain-like"/>
    <property type="match status" value="1"/>
</dbReference>
<evidence type="ECO:0000259" key="8">
    <source>
        <dbReference type="PROSITE" id="PS50975"/>
    </source>
</evidence>
<evidence type="ECO:0000259" key="7">
    <source>
        <dbReference type="PROSITE" id="PS50968"/>
    </source>
</evidence>
<comment type="cofactor">
    <cofactor evidence="1">
        <name>biotin</name>
        <dbReference type="ChEBI" id="CHEBI:57586"/>
    </cofactor>
</comment>
<dbReference type="Pfam" id="PF02786">
    <property type="entry name" value="CPSase_L_D2"/>
    <property type="match status" value="1"/>
</dbReference>